<evidence type="ECO:0000313" key="2">
    <source>
        <dbReference type="EMBL" id="RQP76713.1"/>
    </source>
</evidence>
<dbReference type="EMBL" id="QTNY01000012">
    <property type="protein sequence ID" value="RQP76713.1"/>
    <property type="molecule type" value="Genomic_DNA"/>
</dbReference>
<dbReference type="InterPro" id="IPR026353">
    <property type="entry name" value="Hypoxan-DNA_Glyclase"/>
</dbReference>
<dbReference type="NCBIfam" id="TIGR04274">
    <property type="entry name" value="hypoxanDNAglyco"/>
    <property type="match status" value="1"/>
</dbReference>
<evidence type="ECO:0000313" key="3">
    <source>
        <dbReference type="Proteomes" id="UP000273734"/>
    </source>
</evidence>
<dbReference type="SMART" id="SM00987">
    <property type="entry name" value="UreE_C"/>
    <property type="match status" value="1"/>
</dbReference>
<protein>
    <submittedName>
        <fullName evidence="2">DNA-deoxyinosine glycosylase</fullName>
        <ecNumber evidence="2">3.2.2.15</ecNumber>
    </submittedName>
</protein>
<dbReference type="InterPro" id="IPR005122">
    <property type="entry name" value="Uracil-DNA_glycosylase-like"/>
</dbReference>
<sequence length="159" mass="17355">MLQGFPPVVGPATHTMILGSFPGEASLDAAQYYAHPRNQFWRLLGAVLGEPGLHELAYDARLERVLSHGIGIWDVLDACHRQGSLDSAIRNAKPNDFDALREHAPLLKKVCFNGKTAGRFAEVIGAAGYETLVLPSSSPANAMLSFEQKLLRWREICSG</sequence>
<dbReference type="Proteomes" id="UP000273734">
    <property type="component" value="Unassembled WGS sequence"/>
</dbReference>
<dbReference type="AlphaFoldDB" id="A0AB74D5J4"/>
<organism evidence="2 3">
    <name type="scientific">Burkholderia ubonensis</name>
    <dbReference type="NCBI Taxonomy" id="101571"/>
    <lineage>
        <taxon>Bacteria</taxon>
        <taxon>Pseudomonadati</taxon>
        <taxon>Pseudomonadota</taxon>
        <taxon>Betaproteobacteria</taxon>
        <taxon>Burkholderiales</taxon>
        <taxon>Burkholderiaceae</taxon>
        <taxon>Burkholderia</taxon>
        <taxon>Burkholderia cepacia complex</taxon>
    </lineage>
</organism>
<dbReference type="Pfam" id="PF03167">
    <property type="entry name" value="UDG"/>
    <property type="match status" value="1"/>
</dbReference>
<keyword evidence="2" id="KW-0326">Glycosidase</keyword>
<accession>A0AB74D5J4</accession>
<dbReference type="Gene3D" id="3.40.470.10">
    <property type="entry name" value="Uracil-DNA glycosylase-like domain"/>
    <property type="match status" value="1"/>
</dbReference>
<gene>
    <name evidence="2" type="ORF">DF015_18285</name>
</gene>
<dbReference type="CDD" id="cd10032">
    <property type="entry name" value="UDG-F6_HDG"/>
    <property type="match status" value="1"/>
</dbReference>
<evidence type="ECO:0000259" key="1">
    <source>
        <dbReference type="SMART" id="SM00986"/>
    </source>
</evidence>
<dbReference type="InterPro" id="IPR036895">
    <property type="entry name" value="Uracil-DNA_glycosylase-like_sf"/>
</dbReference>
<keyword evidence="2" id="KW-0378">Hydrolase</keyword>
<proteinExistence type="predicted"/>
<dbReference type="GO" id="GO:0033958">
    <property type="term" value="F:DNA-deoxyinosine glycosylase activity"/>
    <property type="evidence" value="ECO:0007669"/>
    <property type="project" value="UniProtKB-EC"/>
</dbReference>
<reference evidence="2 3" key="1">
    <citation type="submission" date="2018-08" db="EMBL/GenBank/DDBJ databases">
        <title>Comparative analysis of Burkholderia isolates from Puerto Rico.</title>
        <authorList>
            <person name="Hall C."/>
            <person name="Sahl J."/>
            <person name="Wagner D."/>
        </authorList>
    </citation>
    <scope>NUCLEOTIDE SEQUENCE [LARGE SCALE GENOMIC DNA]</scope>
    <source>
        <strain evidence="2 3">Bp8964</strain>
    </source>
</reference>
<comment type="caution">
    <text evidence="2">The sequence shown here is derived from an EMBL/GenBank/DDBJ whole genome shotgun (WGS) entry which is preliminary data.</text>
</comment>
<dbReference type="EC" id="3.2.2.15" evidence="2"/>
<feature type="domain" description="Uracil-DNA glycosylase-like" evidence="1">
    <location>
        <begin position="6"/>
        <end position="157"/>
    </location>
</feature>
<dbReference type="RefSeq" id="WP_095400094.1">
    <property type="nucleotide sequence ID" value="NZ_NQMX01000002.1"/>
</dbReference>
<dbReference type="SUPFAM" id="SSF52141">
    <property type="entry name" value="Uracil-DNA glycosylase-like"/>
    <property type="match status" value="1"/>
</dbReference>
<name>A0AB74D5J4_9BURK</name>
<dbReference type="SMART" id="SM00986">
    <property type="entry name" value="UDG"/>
    <property type="match status" value="1"/>
</dbReference>